<dbReference type="Proteomes" id="UP001239111">
    <property type="component" value="Chromosome 3"/>
</dbReference>
<keyword evidence="2" id="KW-1185">Reference proteome</keyword>
<evidence type="ECO:0000313" key="1">
    <source>
        <dbReference type="EMBL" id="KAJ8669104.1"/>
    </source>
</evidence>
<sequence length="291" mass="32525">MGEEVSRGREDELLDAIRSGRIKRVHELLRQGLDPNTIDARGVSCLSRAILQRNCEMVRLLLIAGANPNAHVVTQNQSPSMLLSMRVDDRKIAQLLINAGCNIQNLNMQMAARLGCCHGFKSFLERGLDVNNQDTTGRTMLHAAVTADKPNVVDLLIRWSANVNIRDKFSQTPVCTAIVLNYVDCLDILLANGAQMRAINRRKDSALKVASKLMTRKSVLKMDTVDCVIRHLAILESQGPFVEPDDYELIEQLPLAVRDYLNICRNELKDTRKGLIFPAKNSRSIETIGHD</sequence>
<evidence type="ECO:0000313" key="2">
    <source>
        <dbReference type="Proteomes" id="UP001239111"/>
    </source>
</evidence>
<comment type="caution">
    <text evidence="1">The sequence shown here is derived from an EMBL/GenBank/DDBJ whole genome shotgun (WGS) entry which is preliminary data.</text>
</comment>
<protein>
    <submittedName>
        <fullName evidence="1">Uncharacterized protein</fullName>
    </submittedName>
</protein>
<accession>A0ACC2NDH3</accession>
<dbReference type="EMBL" id="CM056743">
    <property type="protein sequence ID" value="KAJ8669104.1"/>
    <property type="molecule type" value="Genomic_DNA"/>
</dbReference>
<gene>
    <name evidence="1" type="ORF">QAD02_000363</name>
</gene>
<organism evidence="1 2">
    <name type="scientific">Eretmocerus hayati</name>
    <dbReference type="NCBI Taxonomy" id="131215"/>
    <lineage>
        <taxon>Eukaryota</taxon>
        <taxon>Metazoa</taxon>
        <taxon>Ecdysozoa</taxon>
        <taxon>Arthropoda</taxon>
        <taxon>Hexapoda</taxon>
        <taxon>Insecta</taxon>
        <taxon>Pterygota</taxon>
        <taxon>Neoptera</taxon>
        <taxon>Endopterygota</taxon>
        <taxon>Hymenoptera</taxon>
        <taxon>Apocrita</taxon>
        <taxon>Proctotrupomorpha</taxon>
        <taxon>Chalcidoidea</taxon>
        <taxon>Aphelinidae</taxon>
        <taxon>Aphelininae</taxon>
        <taxon>Eretmocerus</taxon>
    </lineage>
</organism>
<reference evidence="1" key="1">
    <citation type="submission" date="2023-04" db="EMBL/GenBank/DDBJ databases">
        <title>A chromosome-level genome assembly of the parasitoid wasp Eretmocerus hayati.</title>
        <authorList>
            <person name="Zhong Y."/>
            <person name="Liu S."/>
            <person name="Liu Y."/>
        </authorList>
    </citation>
    <scope>NUCLEOTIDE SEQUENCE</scope>
    <source>
        <strain evidence="1">ZJU_SS_LIU_2023</strain>
    </source>
</reference>
<proteinExistence type="predicted"/>
<name>A0ACC2NDH3_9HYME</name>